<feature type="domain" description="HTH-like" evidence="1">
    <location>
        <begin position="50"/>
        <end position="103"/>
    </location>
</feature>
<name>A0A4R3RVU9_9HYPH</name>
<accession>A0A4R3RVU9</accession>
<evidence type="ECO:0000313" key="2">
    <source>
        <dbReference type="EMBL" id="TCU38907.1"/>
    </source>
</evidence>
<reference evidence="2 3" key="1">
    <citation type="submission" date="2019-03" db="EMBL/GenBank/DDBJ databases">
        <title>Genomic Encyclopedia of Type Strains, Phase IV (KMG-V): Genome sequencing to study the core and pangenomes of soil and plant-associated prokaryotes.</title>
        <authorList>
            <person name="Whitman W."/>
        </authorList>
    </citation>
    <scope>NUCLEOTIDE SEQUENCE [LARGE SCALE GENOMIC DNA]</scope>
    <source>
        <strain evidence="2 3">IE4868</strain>
    </source>
</reference>
<organism evidence="2 3">
    <name type="scientific">Rhizobium azibense</name>
    <dbReference type="NCBI Taxonomy" id="1136135"/>
    <lineage>
        <taxon>Bacteria</taxon>
        <taxon>Pseudomonadati</taxon>
        <taxon>Pseudomonadota</taxon>
        <taxon>Alphaproteobacteria</taxon>
        <taxon>Hyphomicrobiales</taxon>
        <taxon>Rhizobiaceae</taxon>
        <taxon>Rhizobium/Agrobacterium group</taxon>
        <taxon>Rhizobium</taxon>
    </lineage>
</organism>
<dbReference type="AlphaFoldDB" id="A0A4R3RVU9"/>
<dbReference type="EMBL" id="SMBK01000004">
    <property type="protein sequence ID" value="TCU38907.1"/>
    <property type="molecule type" value="Genomic_DNA"/>
</dbReference>
<protein>
    <submittedName>
        <fullName evidence="2">Helix-turn-helix protein</fullName>
    </submittedName>
</protein>
<evidence type="ECO:0000259" key="1">
    <source>
        <dbReference type="Pfam" id="PF13276"/>
    </source>
</evidence>
<gene>
    <name evidence="2" type="ORF">EV129_104518</name>
</gene>
<proteinExistence type="predicted"/>
<evidence type="ECO:0000313" key="3">
    <source>
        <dbReference type="Proteomes" id="UP000295507"/>
    </source>
</evidence>
<dbReference type="InterPro" id="IPR025948">
    <property type="entry name" value="HTH-like_dom"/>
</dbReference>
<dbReference type="Pfam" id="PF13276">
    <property type="entry name" value="HTH_21"/>
    <property type="match status" value="1"/>
</dbReference>
<sequence>MISFIDEHRSVPGVEPICKVLPIATSTYYETLAKRMDMDRVSARARNDMAMKVEMRRVFEANFRVYGVRKVWRQLKREGFDIARCTVARLMRSMSLRGVIRGKPIRTTFVSAYLIPFYSEWAEDVRRSSVCLEVTGCRETAKWTSIWTSRTLVMSDGWT</sequence>
<dbReference type="Proteomes" id="UP000295507">
    <property type="component" value="Unassembled WGS sequence"/>
</dbReference>
<comment type="caution">
    <text evidence="2">The sequence shown here is derived from an EMBL/GenBank/DDBJ whole genome shotgun (WGS) entry which is preliminary data.</text>
</comment>